<gene>
    <name evidence="3" type="ORF">J3U87_08730</name>
</gene>
<protein>
    <submittedName>
        <fullName evidence="3">Right-handed parallel beta-helix repeat-containing protein</fullName>
    </submittedName>
</protein>
<dbReference type="Pfam" id="PF13229">
    <property type="entry name" value="Beta_helix"/>
    <property type="match status" value="1"/>
</dbReference>
<dbReference type="RefSeq" id="WP_237382650.1">
    <property type="nucleotide sequence ID" value="NZ_CP071793.1"/>
</dbReference>
<dbReference type="EMBL" id="CP071793">
    <property type="protein sequence ID" value="QTD52544.1"/>
    <property type="molecule type" value="Genomic_DNA"/>
</dbReference>
<feature type="chain" id="PRO_5035259132" evidence="1">
    <location>
        <begin position="23"/>
        <end position="496"/>
    </location>
</feature>
<keyword evidence="1" id="KW-0732">Signal</keyword>
<name>A0A8A4TTS7_SULCO</name>
<dbReference type="KEGG" id="scor:J3U87_08730"/>
<keyword evidence="4" id="KW-1185">Reference proteome</keyword>
<proteinExistence type="predicted"/>
<dbReference type="Gene3D" id="2.160.20.10">
    <property type="entry name" value="Single-stranded right-handed beta-helix, Pectin lyase-like"/>
    <property type="match status" value="2"/>
</dbReference>
<dbReference type="AlphaFoldDB" id="A0A8A4TTS7"/>
<feature type="domain" description="Right handed beta helix" evidence="2">
    <location>
        <begin position="238"/>
        <end position="384"/>
    </location>
</feature>
<dbReference type="InterPro" id="IPR012334">
    <property type="entry name" value="Pectin_lyas_fold"/>
</dbReference>
<evidence type="ECO:0000313" key="3">
    <source>
        <dbReference type="EMBL" id="QTD52544.1"/>
    </source>
</evidence>
<accession>A0A8A4TTS7</accession>
<dbReference type="SUPFAM" id="SSF51126">
    <property type="entry name" value="Pectin lyase-like"/>
    <property type="match status" value="2"/>
</dbReference>
<dbReference type="SMART" id="SM00710">
    <property type="entry name" value="PbH1"/>
    <property type="match status" value="10"/>
</dbReference>
<dbReference type="InterPro" id="IPR039448">
    <property type="entry name" value="Beta_helix"/>
</dbReference>
<dbReference type="Proteomes" id="UP000663929">
    <property type="component" value="Chromosome"/>
</dbReference>
<organism evidence="3 4">
    <name type="scientific">Sulfidibacter corallicola</name>
    <dbReference type="NCBI Taxonomy" id="2818388"/>
    <lineage>
        <taxon>Bacteria</taxon>
        <taxon>Pseudomonadati</taxon>
        <taxon>Acidobacteriota</taxon>
        <taxon>Holophagae</taxon>
        <taxon>Acanthopleuribacterales</taxon>
        <taxon>Acanthopleuribacteraceae</taxon>
        <taxon>Sulfidibacter</taxon>
    </lineage>
</organism>
<dbReference type="InterPro" id="IPR011050">
    <property type="entry name" value="Pectin_lyase_fold/virulence"/>
</dbReference>
<dbReference type="InterPro" id="IPR006626">
    <property type="entry name" value="PbH1"/>
</dbReference>
<sequence length="496" mass="52667">MLHKITSTMLFLFALAGVNASAQINLTDYSHLVSNGDWSLALRQALVEALDGGDRVHIPAGTYVMEDFQPIRDGFNFSVVDIQGAGRNVTTIRTNRFWIDAISILKVKGLAFQGMNASGSGPQDTSLLLLKGASTVEFRDNSVNNGAEGLVTVYDAGSYDVSNNLFSNSGVGNRTPGGKQSGTALGINEATSGVVAYNTFTGVKGIGIFVGNAYTQSLTINGNDVTNSGYGTGVYVAGDDGSVLSNTQNVSIQNCTFHGFTVNGIRINGTNQTVSNNHFYSGGTSAIKAHFLRNSTISGNYINKYGSGTGIELVALNEALAVRDVDVTHNTVLNAGTGIAVTYSGNATYSDVALEYNTINESSYWGIAMWHRIGGFGTRIVGNTLTNSGSPFAYSAMNLNTQNSPFVASNTVNGQAGSANYGHIYLNNVHDATFSDNVITSPNCVDRSYGGFMLNHCEDITVTNTRFTNIDDPGYRLNPGVLNIFFSGSTFQFTCN</sequence>
<reference evidence="3" key="1">
    <citation type="submission" date="2021-03" db="EMBL/GenBank/DDBJ databases">
        <title>Acanthopleuribacteraceae sp. M133.</title>
        <authorList>
            <person name="Wang G."/>
        </authorList>
    </citation>
    <scope>NUCLEOTIDE SEQUENCE</scope>
    <source>
        <strain evidence="3">M133</strain>
    </source>
</reference>
<feature type="signal peptide" evidence="1">
    <location>
        <begin position="1"/>
        <end position="22"/>
    </location>
</feature>
<evidence type="ECO:0000259" key="2">
    <source>
        <dbReference type="Pfam" id="PF13229"/>
    </source>
</evidence>
<evidence type="ECO:0000313" key="4">
    <source>
        <dbReference type="Proteomes" id="UP000663929"/>
    </source>
</evidence>
<evidence type="ECO:0000256" key="1">
    <source>
        <dbReference type="SAM" id="SignalP"/>
    </source>
</evidence>